<dbReference type="InterPro" id="IPR004401">
    <property type="entry name" value="YbaB/EbfC"/>
</dbReference>
<dbReference type="Gene3D" id="3.30.1310.10">
    <property type="entry name" value="Nucleoid-associated protein YbaB-like domain"/>
    <property type="match status" value="1"/>
</dbReference>
<gene>
    <name evidence="2" type="ORF">J5V16_22415</name>
</gene>
<dbReference type="InterPro" id="IPR036894">
    <property type="entry name" value="YbaB-like_sf"/>
</dbReference>
<feature type="coiled-coil region" evidence="1">
    <location>
        <begin position="14"/>
        <end position="44"/>
    </location>
</feature>
<dbReference type="SUPFAM" id="SSF82607">
    <property type="entry name" value="YbaB-like"/>
    <property type="match status" value="1"/>
</dbReference>
<keyword evidence="3" id="KW-1185">Reference proteome</keyword>
<dbReference type="EMBL" id="JAGFNP010000016">
    <property type="protein sequence ID" value="MBO3735587.1"/>
    <property type="molecule type" value="Genomic_DNA"/>
</dbReference>
<dbReference type="Proteomes" id="UP000681341">
    <property type="component" value="Unassembled WGS sequence"/>
</dbReference>
<dbReference type="RefSeq" id="WP_208499257.1">
    <property type="nucleotide sequence ID" value="NZ_JAGFNP010000016.1"/>
</dbReference>
<protein>
    <submittedName>
        <fullName evidence="2">YbaB/EbfC family nucleoid-associated protein</fullName>
    </submittedName>
</protein>
<evidence type="ECO:0000256" key="1">
    <source>
        <dbReference type="SAM" id="Coils"/>
    </source>
</evidence>
<organism evidence="2 3">
    <name type="scientific">Glycomyces niveus</name>
    <dbReference type="NCBI Taxonomy" id="2820287"/>
    <lineage>
        <taxon>Bacteria</taxon>
        <taxon>Bacillati</taxon>
        <taxon>Actinomycetota</taxon>
        <taxon>Actinomycetes</taxon>
        <taxon>Glycomycetales</taxon>
        <taxon>Glycomycetaceae</taxon>
        <taxon>Glycomyces</taxon>
    </lineage>
</organism>
<evidence type="ECO:0000313" key="3">
    <source>
        <dbReference type="Proteomes" id="UP000681341"/>
    </source>
</evidence>
<accession>A0ABS3UD07</accession>
<keyword evidence="1" id="KW-0175">Coiled coil</keyword>
<evidence type="ECO:0000313" key="2">
    <source>
        <dbReference type="EMBL" id="MBO3735587.1"/>
    </source>
</evidence>
<name>A0ABS3UD07_9ACTN</name>
<proteinExistence type="predicted"/>
<sequence>MSDRPQRPDPHEMMARLEAMQRQAEETLRQYEGMQEQINAADIEVFSEDGLISVKLDGNGRIDKIKIDEYAMRRRQSIAPTIIALVDQARVAHAEKAAEIARQFLGNTGFGDLLDRIAPERPR</sequence>
<comment type="caution">
    <text evidence="2">The sequence shown here is derived from an EMBL/GenBank/DDBJ whole genome shotgun (WGS) entry which is preliminary data.</text>
</comment>
<reference evidence="2 3" key="1">
    <citation type="submission" date="2021-03" db="EMBL/GenBank/DDBJ databases">
        <title>Glycomyces sp. nov., a novel actinomycete isolated from soil.</title>
        <authorList>
            <person name="Yang X."/>
            <person name="Xu X."/>
        </authorList>
    </citation>
    <scope>NUCLEOTIDE SEQUENCE [LARGE SCALE GENOMIC DNA]</scope>
    <source>
        <strain evidence="2 3">NEAU-S30</strain>
    </source>
</reference>
<dbReference type="Pfam" id="PF02575">
    <property type="entry name" value="YbaB_DNA_bd"/>
    <property type="match status" value="1"/>
</dbReference>